<keyword evidence="6" id="KW-1185">Reference proteome</keyword>
<organism evidence="5 6">
    <name type="scientific">Rugamonas rubra</name>
    <dbReference type="NCBI Taxonomy" id="758825"/>
    <lineage>
        <taxon>Bacteria</taxon>
        <taxon>Pseudomonadati</taxon>
        <taxon>Pseudomonadota</taxon>
        <taxon>Betaproteobacteria</taxon>
        <taxon>Burkholderiales</taxon>
        <taxon>Oxalobacteraceae</taxon>
        <taxon>Telluria group</taxon>
        <taxon>Rugamonas</taxon>
    </lineage>
</organism>
<dbReference type="OrthoDB" id="9772911at2"/>
<feature type="domain" description="Transglycosylase SLT" evidence="4">
    <location>
        <begin position="81"/>
        <end position="375"/>
    </location>
</feature>
<gene>
    <name evidence="5" type="ORF">SAMN02982985_01669</name>
</gene>
<dbReference type="Proteomes" id="UP000199470">
    <property type="component" value="Unassembled WGS sequence"/>
</dbReference>
<dbReference type="InterPro" id="IPR031304">
    <property type="entry name" value="SLT_2"/>
</dbReference>
<evidence type="ECO:0000256" key="3">
    <source>
        <dbReference type="SAM" id="SignalP"/>
    </source>
</evidence>
<dbReference type="CDD" id="cd13399">
    <property type="entry name" value="Slt35-like"/>
    <property type="match status" value="1"/>
</dbReference>
<dbReference type="NCBIfam" id="TIGR02282">
    <property type="entry name" value="MltB"/>
    <property type="match status" value="1"/>
</dbReference>
<dbReference type="FunFam" id="1.10.8.350:FF:000001">
    <property type="entry name" value="Lytic murein transglycosylase B"/>
    <property type="match status" value="1"/>
</dbReference>
<dbReference type="PANTHER" id="PTHR30163:SF9">
    <property type="entry name" value="MEMBRANE-BOUND LYTIC MUREIN TRANSGLYCOSYLASE B"/>
    <property type="match status" value="1"/>
</dbReference>
<dbReference type="GO" id="GO:0008933">
    <property type="term" value="F:peptidoglycan lytic transglycosylase activity"/>
    <property type="evidence" value="ECO:0007669"/>
    <property type="project" value="TreeGrafter"/>
</dbReference>
<dbReference type="PANTHER" id="PTHR30163">
    <property type="entry name" value="MEMBRANE-BOUND LYTIC MUREIN TRANSGLYCOSYLASE B"/>
    <property type="match status" value="1"/>
</dbReference>
<dbReference type="Gene3D" id="1.10.8.350">
    <property type="entry name" value="Bacterial muramidase"/>
    <property type="match status" value="1"/>
</dbReference>
<sequence>MTSLLRHLPLRPRHLLALLLAAAPFSQALAVDQYGYKLPPSKQSKAKAEAKAKQKKGPPPIDYNGEFVNFGQWKEVRLFIDGLVDKNGFQRAELEALLGQVRYVESAVQLIKPAPPGKPKNWQAYSRLTVEPVRIDAGVKFWNENRETLARAEALYGVPAEILVGIIGVETVYGRNTGRFRVLDALTTLAFAYPEAPARLERMAFFRSELEAALLYARQNGVDPLQLRGSYAGAVGMPQFMPSSILKYAVDFDGDGRIDLLNSSNDAIGSVAAFLVAHGWQRDTPGPLVIAAQVSPNRSWEPLLGRGLSANFLAPDLTAAGVATTSALPAGVRYGLVDLQNGAEATEYWLATNNFFAITQYNRSYFYAMSVVELGRAAKLSRGGEM</sequence>
<feature type="region of interest" description="Disordered" evidence="2">
    <location>
        <begin position="40"/>
        <end position="60"/>
    </location>
</feature>
<dbReference type="InterPro" id="IPR043426">
    <property type="entry name" value="MltB-like"/>
</dbReference>
<accession>A0A1I4KVX7</accession>
<reference evidence="5 6" key="1">
    <citation type="submission" date="2016-10" db="EMBL/GenBank/DDBJ databases">
        <authorList>
            <person name="de Groot N.N."/>
        </authorList>
    </citation>
    <scope>NUCLEOTIDE SEQUENCE [LARGE SCALE GENOMIC DNA]</scope>
    <source>
        <strain evidence="5 6">ATCC 43154</strain>
    </source>
</reference>
<name>A0A1I4KVX7_9BURK</name>
<feature type="signal peptide" evidence="3">
    <location>
        <begin position="1"/>
        <end position="30"/>
    </location>
</feature>
<feature type="active site" evidence="1">
    <location>
        <position position="170"/>
    </location>
</feature>
<dbReference type="InterPro" id="IPR011757">
    <property type="entry name" value="Lytic_transglycosylase_MltB"/>
</dbReference>
<evidence type="ECO:0000313" key="6">
    <source>
        <dbReference type="Proteomes" id="UP000199470"/>
    </source>
</evidence>
<feature type="chain" id="PRO_5011722283" evidence="3">
    <location>
        <begin position="31"/>
        <end position="386"/>
    </location>
</feature>
<dbReference type="GO" id="GO:0009253">
    <property type="term" value="P:peptidoglycan catabolic process"/>
    <property type="evidence" value="ECO:0007669"/>
    <property type="project" value="TreeGrafter"/>
</dbReference>
<protein>
    <submittedName>
        <fullName evidence="5">Membrane-bound lytic murein transglycosylase B</fullName>
    </submittedName>
</protein>
<evidence type="ECO:0000256" key="1">
    <source>
        <dbReference type="PIRSR" id="PIRSR611757-1"/>
    </source>
</evidence>
<dbReference type="STRING" id="758825.SAMN02982985_01669"/>
<evidence type="ECO:0000256" key="2">
    <source>
        <dbReference type="SAM" id="MobiDB-lite"/>
    </source>
</evidence>
<dbReference type="Gene3D" id="1.10.530.10">
    <property type="match status" value="1"/>
</dbReference>
<dbReference type="SUPFAM" id="SSF53955">
    <property type="entry name" value="Lysozyme-like"/>
    <property type="match status" value="1"/>
</dbReference>
<dbReference type="InterPro" id="IPR023346">
    <property type="entry name" value="Lysozyme-like_dom_sf"/>
</dbReference>
<dbReference type="Pfam" id="PF13406">
    <property type="entry name" value="SLT_2"/>
    <property type="match status" value="1"/>
</dbReference>
<evidence type="ECO:0000259" key="4">
    <source>
        <dbReference type="Pfam" id="PF13406"/>
    </source>
</evidence>
<evidence type="ECO:0000313" key="5">
    <source>
        <dbReference type="EMBL" id="SFL82895.1"/>
    </source>
</evidence>
<keyword evidence="3" id="KW-0732">Signal</keyword>
<dbReference type="EMBL" id="FOTW01000008">
    <property type="protein sequence ID" value="SFL82895.1"/>
    <property type="molecule type" value="Genomic_DNA"/>
</dbReference>
<proteinExistence type="predicted"/>
<dbReference type="AlphaFoldDB" id="A0A1I4KVX7"/>